<organism evidence="9 10">
    <name type="scientific">Sphingobium rhizovicinum</name>
    <dbReference type="NCBI Taxonomy" id="432308"/>
    <lineage>
        <taxon>Bacteria</taxon>
        <taxon>Pseudomonadati</taxon>
        <taxon>Pseudomonadota</taxon>
        <taxon>Alphaproteobacteria</taxon>
        <taxon>Sphingomonadales</taxon>
        <taxon>Sphingomonadaceae</taxon>
        <taxon>Sphingobium</taxon>
    </lineage>
</organism>
<evidence type="ECO:0000256" key="3">
    <source>
        <dbReference type="ARBA" id="ARBA00022763"/>
    </source>
</evidence>
<dbReference type="InterPro" id="IPR005122">
    <property type="entry name" value="Uracil-DNA_glycosylase-like"/>
</dbReference>
<comment type="caution">
    <text evidence="9">The sequence shown here is derived from an EMBL/GenBank/DDBJ whole genome shotgun (WGS) entry which is preliminary data.</text>
</comment>
<dbReference type="SMART" id="SM00987">
    <property type="entry name" value="UreE_C"/>
    <property type="match status" value="1"/>
</dbReference>
<sequence length="247" mass="26646">MRGSMQNEAALAADAYLAWWQLAGVECAVAETPVNWLRPVTIADSAPRQDAPPAQPVQARPQDLQAFHQWLESESTHPERRWPGRALYPAGQVDAPLMIVTDMPDLPDVEAGALFADRAAGALLDAMLHAIGLKRAEVYIASLFFARPPGGMVEAADLATATARMRTHVHLARPRRLLLLGDRTISALGGAIDATGDGSPHSLRNFNHDGGIVPAVATFHPRLLLGQPAAKAECWRTLQSLIEEARP</sequence>
<dbReference type="PANTHER" id="PTHR33693:SF1">
    <property type="entry name" value="TYPE-4 URACIL-DNA GLYCOSYLASE"/>
    <property type="match status" value="1"/>
</dbReference>
<dbReference type="SMART" id="SM00986">
    <property type="entry name" value="UDG"/>
    <property type="match status" value="1"/>
</dbReference>
<evidence type="ECO:0000256" key="4">
    <source>
        <dbReference type="ARBA" id="ARBA00022801"/>
    </source>
</evidence>
<keyword evidence="5" id="KW-0408">Iron</keyword>
<accession>A0ABV7NCL2</accession>
<dbReference type="InterPro" id="IPR051536">
    <property type="entry name" value="UDG_Type-4/5"/>
</dbReference>
<dbReference type="Gene3D" id="3.40.470.10">
    <property type="entry name" value="Uracil-DNA glycosylase-like domain"/>
    <property type="match status" value="1"/>
</dbReference>
<gene>
    <name evidence="9" type="ORF">ACFOKF_08465</name>
</gene>
<evidence type="ECO:0000256" key="5">
    <source>
        <dbReference type="ARBA" id="ARBA00023004"/>
    </source>
</evidence>
<keyword evidence="4" id="KW-0378">Hydrolase</keyword>
<evidence type="ECO:0000313" key="10">
    <source>
        <dbReference type="Proteomes" id="UP001595681"/>
    </source>
</evidence>
<protein>
    <submittedName>
        <fullName evidence="9">Uracil-DNA glycosylase family protein</fullName>
    </submittedName>
</protein>
<name>A0ABV7NCL2_9SPHN</name>
<dbReference type="RefSeq" id="WP_380794955.1">
    <property type="nucleotide sequence ID" value="NZ_JBHRVU010000004.1"/>
</dbReference>
<feature type="domain" description="Uracil-DNA glycosylase-like" evidence="8">
    <location>
        <begin position="88"/>
        <end position="239"/>
    </location>
</feature>
<evidence type="ECO:0000256" key="2">
    <source>
        <dbReference type="ARBA" id="ARBA00022723"/>
    </source>
</evidence>
<keyword evidence="1" id="KW-0004">4Fe-4S</keyword>
<evidence type="ECO:0000259" key="8">
    <source>
        <dbReference type="SMART" id="SM00986"/>
    </source>
</evidence>
<dbReference type="PANTHER" id="PTHR33693">
    <property type="entry name" value="TYPE-5 URACIL-DNA GLYCOSYLASE"/>
    <property type="match status" value="1"/>
</dbReference>
<keyword evidence="3" id="KW-0227">DNA damage</keyword>
<dbReference type="Proteomes" id="UP001595681">
    <property type="component" value="Unassembled WGS sequence"/>
</dbReference>
<dbReference type="InterPro" id="IPR036895">
    <property type="entry name" value="Uracil-DNA_glycosylase-like_sf"/>
</dbReference>
<dbReference type="Pfam" id="PF03167">
    <property type="entry name" value="UDG"/>
    <property type="match status" value="1"/>
</dbReference>
<evidence type="ECO:0000256" key="1">
    <source>
        <dbReference type="ARBA" id="ARBA00022485"/>
    </source>
</evidence>
<evidence type="ECO:0000313" key="9">
    <source>
        <dbReference type="EMBL" id="MFC3441228.1"/>
    </source>
</evidence>
<proteinExistence type="predicted"/>
<dbReference type="SUPFAM" id="SSF52141">
    <property type="entry name" value="Uracil-DNA glycosylase-like"/>
    <property type="match status" value="1"/>
</dbReference>
<reference evidence="10" key="1">
    <citation type="journal article" date="2019" name="Int. J. Syst. Evol. Microbiol.">
        <title>The Global Catalogue of Microorganisms (GCM) 10K type strain sequencing project: providing services to taxonomists for standard genome sequencing and annotation.</title>
        <authorList>
            <consortium name="The Broad Institute Genomics Platform"/>
            <consortium name="The Broad Institute Genome Sequencing Center for Infectious Disease"/>
            <person name="Wu L."/>
            <person name="Ma J."/>
        </authorList>
    </citation>
    <scope>NUCLEOTIDE SEQUENCE [LARGE SCALE GENOMIC DNA]</scope>
    <source>
        <strain evidence="10">CCM 7491</strain>
    </source>
</reference>
<keyword evidence="10" id="KW-1185">Reference proteome</keyword>
<keyword evidence="2" id="KW-0479">Metal-binding</keyword>
<keyword evidence="6" id="KW-0411">Iron-sulfur</keyword>
<evidence type="ECO:0000256" key="6">
    <source>
        <dbReference type="ARBA" id="ARBA00023014"/>
    </source>
</evidence>
<evidence type="ECO:0000256" key="7">
    <source>
        <dbReference type="ARBA" id="ARBA00023204"/>
    </source>
</evidence>
<keyword evidence="7" id="KW-0234">DNA repair</keyword>
<dbReference type="EMBL" id="JBHRVU010000004">
    <property type="protein sequence ID" value="MFC3441228.1"/>
    <property type="molecule type" value="Genomic_DNA"/>
</dbReference>